<keyword evidence="8 10" id="KW-0472">Membrane</keyword>
<gene>
    <name evidence="12" type="ORF">KH901_04180</name>
    <name evidence="13" type="ORF">QY913_06400</name>
</gene>
<dbReference type="AlphaFoldDB" id="A0A3E4XFX9"/>
<dbReference type="Pfam" id="PF12911">
    <property type="entry name" value="OppC_N"/>
    <property type="match status" value="1"/>
</dbReference>
<evidence type="ECO:0000256" key="9">
    <source>
        <dbReference type="ARBA" id="ARBA00024202"/>
    </source>
</evidence>
<evidence type="ECO:0000256" key="4">
    <source>
        <dbReference type="ARBA" id="ARBA00022692"/>
    </source>
</evidence>
<protein>
    <submittedName>
        <fullName evidence="12">ABC transporter permease</fullName>
    </submittedName>
</protein>
<dbReference type="PROSITE" id="PS50928">
    <property type="entry name" value="ABC_TM1"/>
    <property type="match status" value="1"/>
</dbReference>
<comment type="subcellular location">
    <subcellularLocation>
        <location evidence="1 10">Cell membrane</location>
        <topology evidence="1 10">Multi-pass membrane protein</topology>
    </subcellularLocation>
</comment>
<evidence type="ECO:0000259" key="11">
    <source>
        <dbReference type="PROSITE" id="PS50928"/>
    </source>
</evidence>
<feature type="domain" description="ABC transmembrane type-1" evidence="11">
    <location>
        <begin position="140"/>
        <end position="329"/>
    </location>
</feature>
<dbReference type="GO" id="GO:0005886">
    <property type="term" value="C:plasma membrane"/>
    <property type="evidence" value="ECO:0007669"/>
    <property type="project" value="UniProtKB-SubCell"/>
</dbReference>
<dbReference type="EMBL" id="JAHAGS010000070">
    <property type="protein sequence ID" value="MBS6097657.1"/>
    <property type="molecule type" value="Genomic_DNA"/>
</dbReference>
<dbReference type="SUPFAM" id="SSF161098">
    <property type="entry name" value="MetI-like"/>
    <property type="match status" value="1"/>
</dbReference>
<feature type="transmembrane region" description="Helical" evidence="10">
    <location>
        <begin position="45"/>
        <end position="64"/>
    </location>
</feature>
<feature type="transmembrane region" description="Helical" evidence="10">
    <location>
        <begin position="260"/>
        <end position="286"/>
    </location>
</feature>
<dbReference type="InterPro" id="IPR035906">
    <property type="entry name" value="MetI-like_sf"/>
</dbReference>
<reference evidence="13" key="2">
    <citation type="submission" date="2023-07" db="EMBL/GenBank/DDBJ databases">
        <title>SVep1, a Temperate Phage of Human Oral Commensal Streptococcus vestibularis.</title>
        <authorList>
            <person name="Wu M."/>
            <person name="Zhu Y."/>
            <person name="Li Y."/>
        </authorList>
    </citation>
    <scope>NUCLEOTIDE SEQUENCE</scope>
    <source>
        <strain evidence="13">SVE8</strain>
    </source>
</reference>
<dbReference type="Pfam" id="PF00528">
    <property type="entry name" value="BPD_transp_1"/>
    <property type="match status" value="1"/>
</dbReference>
<dbReference type="EMBL" id="JAUJGC010000027">
    <property type="protein sequence ID" value="MDN5269758.1"/>
    <property type="molecule type" value="Genomic_DNA"/>
</dbReference>
<evidence type="ECO:0000256" key="10">
    <source>
        <dbReference type="RuleBase" id="RU363032"/>
    </source>
</evidence>
<feature type="transmembrane region" description="Helical" evidence="10">
    <location>
        <begin position="144"/>
        <end position="169"/>
    </location>
</feature>
<evidence type="ECO:0000256" key="3">
    <source>
        <dbReference type="ARBA" id="ARBA00022475"/>
    </source>
</evidence>
<keyword evidence="6" id="KW-0653">Protein transport</keyword>
<keyword evidence="2 10" id="KW-0813">Transport</keyword>
<proteinExistence type="inferred from homology"/>
<dbReference type="PANTHER" id="PTHR43386">
    <property type="entry name" value="OLIGOPEPTIDE TRANSPORT SYSTEM PERMEASE PROTEIN APPC"/>
    <property type="match status" value="1"/>
</dbReference>
<keyword evidence="4 10" id="KW-0812">Transmembrane</keyword>
<keyword evidence="3" id="KW-1003">Cell membrane</keyword>
<dbReference type="GO" id="GO:0055085">
    <property type="term" value="P:transmembrane transport"/>
    <property type="evidence" value="ECO:0007669"/>
    <property type="project" value="InterPro"/>
</dbReference>
<evidence type="ECO:0000256" key="6">
    <source>
        <dbReference type="ARBA" id="ARBA00022927"/>
    </source>
</evidence>
<evidence type="ECO:0000256" key="1">
    <source>
        <dbReference type="ARBA" id="ARBA00004651"/>
    </source>
</evidence>
<dbReference type="PANTHER" id="PTHR43386:SF24">
    <property type="entry name" value="OLIGOPEPTIDE TRANSPORT SYSTEM PERMEASE PROTEIN AMID"/>
    <property type="match status" value="1"/>
</dbReference>
<dbReference type="CDD" id="cd06261">
    <property type="entry name" value="TM_PBP2"/>
    <property type="match status" value="1"/>
</dbReference>
<evidence type="ECO:0000313" key="13">
    <source>
        <dbReference type="EMBL" id="MDN5269758.1"/>
    </source>
</evidence>
<keyword evidence="5" id="KW-0571">Peptide transport</keyword>
<name>A0A3E4XFX9_STRVE</name>
<dbReference type="InterPro" id="IPR025966">
    <property type="entry name" value="OppC_N"/>
</dbReference>
<accession>A0A3E4XFX9</accession>
<keyword evidence="7 10" id="KW-1133">Transmembrane helix</keyword>
<comment type="similarity">
    <text evidence="9">Belongs to the binding-protein-dependent transport system permease family. OppBC subfamily.</text>
</comment>
<dbReference type="Gene3D" id="1.10.3720.10">
    <property type="entry name" value="MetI-like"/>
    <property type="match status" value="1"/>
</dbReference>
<dbReference type="Proteomes" id="UP001172310">
    <property type="component" value="Unassembled WGS sequence"/>
</dbReference>
<organism evidence="12 14">
    <name type="scientific">Streptococcus vestibularis</name>
    <dbReference type="NCBI Taxonomy" id="1343"/>
    <lineage>
        <taxon>Bacteria</taxon>
        <taxon>Bacillati</taxon>
        <taxon>Bacillota</taxon>
        <taxon>Bacilli</taxon>
        <taxon>Lactobacillales</taxon>
        <taxon>Streptococcaceae</taxon>
        <taxon>Streptococcus</taxon>
    </lineage>
</organism>
<dbReference type="InterPro" id="IPR050366">
    <property type="entry name" value="BP-dependent_transpt_permease"/>
</dbReference>
<evidence type="ECO:0000256" key="7">
    <source>
        <dbReference type="ARBA" id="ARBA00022989"/>
    </source>
</evidence>
<comment type="caution">
    <text evidence="12">The sequence shown here is derived from an EMBL/GenBank/DDBJ whole genome shotgun (WGS) entry which is preliminary data.</text>
</comment>
<dbReference type="InterPro" id="IPR000515">
    <property type="entry name" value="MetI-like"/>
</dbReference>
<evidence type="ECO:0000256" key="8">
    <source>
        <dbReference type="ARBA" id="ARBA00023136"/>
    </source>
</evidence>
<dbReference type="GO" id="GO:0015031">
    <property type="term" value="P:protein transport"/>
    <property type="evidence" value="ECO:0007669"/>
    <property type="project" value="UniProtKB-KW"/>
</dbReference>
<reference evidence="12" key="1">
    <citation type="submission" date="2021-05" db="EMBL/GenBank/DDBJ databases">
        <title>Infant gut strain persistence is associated with maternal origin, phylogeny, and functional potential including surface adhesion and iron acquisition.</title>
        <authorList>
            <person name="Lou Y.C."/>
        </authorList>
    </citation>
    <scope>NUCLEOTIDE SEQUENCE</scope>
    <source>
        <strain evidence="12">L3_122_031G1_dasL3_122_031G1_maxbin2.maxbin.025s ta_sub</strain>
    </source>
</reference>
<feature type="transmembrane region" description="Helical" evidence="10">
    <location>
        <begin position="306"/>
        <end position="329"/>
    </location>
</feature>
<dbReference type="GO" id="GO:0015833">
    <property type="term" value="P:peptide transport"/>
    <property type="evidence" value="ECO:0007669"/>
    <property type="project" value="UniProtKB-KW"/>
</dbReference>
<sequence length="344" mass="37689">MMEEKQLFKLVGAGNTESQEKIEKPTLSFTQDAWRRLKKNKLATISLWFLAILLVFSIGSNFFVNAKDANSFNGGEVKTYRNLPPKLSDSLPFWNGSIVFSGNTEPNDVYSDQSVPKDDKFILGTDNLGRSLAKRVIVGIRISLLIAIVATLIDLIIGVTYGLVSGFLGGKIDLFMQRVIEVISSIPNLVIVTMLGLLLGSGVLSIIISIAIVGWTSMARQVRNLTLSYREREFVLASRALGENNFKIAFKHVLPNISGIIIVQIMMTVPSAIMYEAVLSAINLGVKPPTASLGSLITDASENLQYYPYQVVIPALALVFISLAFILLGDGLRDAFDPKSNKEN</sequence>
<evidence type="ECO:0000256" key="5">
    <source>
        <dbReference type="ARBA" id="ARBA00022856"/>
    </source>
</evidence>
<feature type="transmembrane region" description="Helical" evidence="10">
    <location>
        <begin position="189"/>
        <end position="215"/>
    </location>
</feature>
<dbReference type="Proteomes" id="UP000703822">
    <property type="component" value="Unassembled WGS sequence"/>
</dbReference>
<evidence type="ECO:0000313" key="14">
    <source>
        <dbReference type="Proteomes" id="UP000703822"/>
    </source>
</evidence>
<evidence type="ECO:0000256" key="2">
    <source>
        <dbReference type="ARBA" id="ARBA00022448"/>
    </source>
</evidence>
<evidence type="ECO:0000313" key="12">
    <source>
        <dbReference type="EMBL" id="MBS6097657.1"/>
    </source>
</evidence>